<protein>
    <submittedName>
        <fullName evidence="1">Leucine rich repeat domain-containing protein</fullName>
    </submittedName>
</protein>
<evidence type="ECO:0000313" key="2">
    <source>
        <dbReference type="Proteomes" id="UP000670092"/>
    </source>
</evidence>
<proteinExistence type="predicted"/>
<gene>
    <name evidence="1" type="ORF">I7I52_01473</name>
</gene>
<reference evidence="1 2" key="1">
    <citation type="submission" date="2021-01" db="EMBL/GenBank/DDBJ databases">
        <title>Chromosome-level genome assembly of a human fungal pathogen reveals clustering of transcriptionally co-regulated genes.</title>
        <authorList>
            <person name="Voorhies M."/>
            <person name="Cohen S."/>
            <person name="Shea T.P."/>
            <person name="Petrus S."/>
            <person name="Munoz J.F."/>
            <person name="Poplawski S."/>
            <person name="Goldman W.E."/>
            <person name="Michael T."/>
            <person name="Cuomo C.A."/>
            <person name="Sil A."/>
            <person name="Beyhan S."/>
        </authorList>
    </citation>
    <scope>NUCLEOTIDE SEQUENCE [LARGE SCALE GENOMIC DNA]</scope>
    <source>
        <strain evidence="1 2">G184AR</strain>
    </source>
</reference>
<organism evidence="1 2">
    <name type="scientific">Ajellomyces capsulatus</name>
    <name type="common">Darling's disease fungus</name>
    <name type="synonym">Histoplasma capsulatum</name>
    <dbReference type="NCBI Taxonomy" id="5037"/>
    <lineage>
        <taxon>Eukaryota</taxon>
        <taxon>Fungi</taxon>
        <taxon>Dikarya</taxon>
        <taxon>Ascomycota</taxon>
        <taxon>Pezizomycotina</taxon>
        <taxon>Eurotiomycetes</taxon>
        <taxon>Eurotiomycetidae</taxon>
        <taxon>Onygenales</taxon>
        <taxon>Ajellomycetaceae</taxon>
        <taxon>Histoplasma</taxon>
    </lineage>
</organism>
<dbReference type="Proteomes" id="UP000670092">
    <property type="component" value="Unassembled WGS sequence"/>
</dbReference>
<sequence>MREDTIRDCVEGHPYTVISFCVVLYSSSLII</sequence>
<dbReference type="EMBL" id="JAEVHI010000001">
    <property type="protein sequence ID" value="KAG5303464.1"/>
    <property type="molecule type" value="Genomic_DNA"/>
</dbReference>
<dbReference type="AlphaFoldDB" id="A0A8H7Z9E7"/>
<comment type="caution">
    <text evidence="1">The sequence shown here is derived from an EMBL/GenBank/DDBJ whole genome shotgun (WGS) entry which is preliminary data.</text>
</comment>
<dbReference type="VEuPathDB" id="FungiDB:I7I52_01473"/>
<name>A0A8H7Z9E7_AJECA</name>
<accession>A0A8H7Z9E7</accession>
<evidence type="ECO:0000313" key="1">
    <source>
        <dbReference type="EMBL" id="KAG5303464.1"/>
    </source>
</evidence>